<keyword evidence="1" id="KW-0732">Signal</keyword>
<dbReference type="Gene3D" id="2.40.160.60">
    <property type="entry name" value="Outer membrane protein transport protein (OMPP1/FadL/TodX)"/>
    <property type="match status" value="1"/>
</dbReference>
<name>A0A2H9VQY9_9SPHI</name>
<evidence type="ECO:0000313" key="2">
    <source>
        <dbReference type="EMBL" id="PJJ83247.1"/>
    </source>
</evidence>
<feature type="signal peptide" evidence="1">
    <location>
        <begin position="1"/>
        <end position="19"/>
    </location>
</feature>
<evidence type="ECO:0008006" key="4">
    <source>
        <dbReference type="Google" id="ProtNLM"/>
    </source>
</evidence>
<dbReference type="AlphaFoldDB" id="A0A2H9VQY9"/>
<proteinExistence type="predicted"/>
<accession>A0A2H9VQY9</accession>
<protein>
    <recommendedName>
        <fullName evidence="4">Long-subunit fatty acid transport protein</fullName>
    </recommendedName>
</protein>
<feature type="chain" id="PRO_5014158226" description="Long-subunit fatty acid transport protein" evidence="1">
    <location>
        <begin position="20"/>
        <end position="479"/>
    </location>
</feature>
<dbReference type="OrthoDB" id="5385495at2"/>
<dbReference type="EMBL" id="PGFJ01000001">
    <property type="protein sequence ID" value="PJJ83247.1"/>
    <property type="molecule type" value="Genomic_DNA"/>
</dbReference>
<keyword evidence="3" id="KW-1185">Reference proteome</keyword>
<dbReference type="RefSeq" id="WP_100339528.1">
    <property type="nucleotide sequence ID" value="NZ_PGFJ01000001.1"/>
</dbReference>
<comment type="caution">
    <text evidence="2">The sequence shown here is derived from an EMBL/GenBank/DDBJ whole genome shotgun (WGS) entry which is preliminary data.</text>
</comment>
<evidence type="ECO:0000256" key="1">
    <source>
        <dbReference type="SAM" id="SignalP"/>
    </source>
</evidence>
<dbReference type="Proteomes" id="UP000242687">
    <property type="component" value="Unassembled WGS sequence"/>
</dbReference>
<sequence length="479" mass="53379">MIERLLLFIFLILSLNASAQDTHYWSSNFSAGSFVMPGGVVANNRDSGVVFYNPALLAYSLKNSASISGNLYQWQLIKIANGTGTGKDLRSVYANIIPVMGSGTLHLNVGKAFTIGYAFLHDPQINYQSHQQGNSDVDIISQNESPGKESFLGQYAVQNKASYTSALLSVGFKISDKVALGFTGESGLRHYFYQAYYSSRAFRNTSTGNYPAYISAHDSYQADYYHLNMRFKIGLSYDEGKNHVGLLLTTPSMRLYGKGTILSDVELNNIQPSFLPEPVNLLANARQTNLSATWKMPVSVALGYARDFNNNKGQVNFTTEYFKNVPLYNILTATNDYFARGGAISALYSPQLLNLTDARRAVINFGVGVSYLLKPNVTGYASVRTDFSYASEALNKDNVGYQYNTTNWNNIRWQLGTNVKKRKFNLRTGFMFAYGSTNNYQQSINFDSPSEENILEGELGKTHAHHFSMGLLFAYIYNF</sequence>
<organism evidence="2 3">
    <name type="scientific">Mucilaginibacter auburnensis</name>
    <dbReference type="NCBI Taxonomy" id="1457233"/>
    <lineage>
        <taxon>Bacteria</taxon>
        <taxon>Pseudomonadati</taxon>
        <taxon>Bacteroidota</taxon>
        <taxon>Sphingobacteriia</taxon>
        <taxon>Sphingobacteriales</taxon>
        <taxon>Sphingobacteriaceae</taxon>
        <taxon>Mucilaginibacter</taxon>
    </lineage>
</organism>
<evidence type="ECO:0000313" key="3">
    <source>
        <dbReference type="Proteomes" id="UP000242687"/>
    </source>
</evidence>
<reference evidence="2 3" key="1">
    <citation type="submission" date="2017-11" db="EMBL/GenBank/DDBJ databases">
        <title>Genomic Encyclopedia of Archaeal and Bacterial Type Strains, Phase II (KMG-II): From Individual Species to Whole Genera.</title>
        <authorList>
            <person name="Goeker M."/>
        </authorList>
    </citation>
    <scope>NUCLEOTIDE SEQUENCE [LARGE SCALE GENOMIC DNA]</scope>
    <source>
        <strain evidence="2 3">DSM 28175</strain>
    </source>
</reference>
<gene>
    <name evidence="2" type="ORF">CLV57_0226</name>
</gene>